<comment type="caution">
    <text evidence="2">The sequence shown here is derived from an EMBL/GenBank/DDBJ whole genome shotgun (WGS) entry which is preliminary data.</text>
</comment>
<sequence length="261" mass="28559">MMKAALEEYNSKVGPTNNQTATINIPHHVTSTDMAGDDIKRRRGATVIGSRDYKYQPTIGIGGGGGMGSTTEQIKEDESYNSIKMRYLRSLNISIQQTPKDAQISASAPIPIPIALASALDDSDIDSEVESEKEDDDFTVDNHIMSSSVNNAATFLTGTFINGHLLHKNTLSNNSNNINSNSSNSSNNSSSNNSVNNSSNNIINNNQNNNTEDTIEIVPVRKDSRKHKFIPPHELSETAKDEDDFNNHSLPGNHRRKVFGQ</sequence>
<feature type="compositionally biased region" description="Low complexity" evidence="1">
    <location>
        <begin position="172"/>
        <end position="210"/>
    </location>
</feature>
<protein>
    <submittedName>
        <fullName evidence="2">Uncharacterized protein</fullName>
    </submittedName>
</protein>
<feature type="region of interest" description="Disordered" evidence="1">
    <location>
        <begin position="172"/>
        <end position="261"/>
    </location>
</feature>
<proteinExistence type="predicted"/>
<keyword evidence="3" id="KW-1185">Reference proteome</keyword>
<reference evidence="2" key="1">
    <citation type="submission" date="2020-01" db="EMBL/GenBank/DDBJ databases">
        <title>Development of genomics and gene disruption for Polysphondylium violaceum indicates a role for the polyketide synthase stlB in stalk morphogenesis.</title>
        <authorList>
            <person name="Narita B."/>
            <person name="Kawabe Y."/>
            <person name="Kin K."/>
            <person name="Saito T."/>
            <person name="Gibbs R."/>
            <person name="Kuspa A."/>
            <person name="Muzny D."/>
            <person name="Queller D."/>
            <person name="Richards S."/>
            <person name="Strassman J."/>
            <person name="Sucgang R."/>
            <person name="Worley K."/>
            <person name="Schaap P."/>
        </authorList>
    </citation>
    <scope>NUCLEOTIDE SEQUENCE</scope>
    <source>
        <strain evidence="2">QSvi11</strain>
    </source>
</reference>
<evidence type="ECO:0000313" key="3">
    <source>
        <dbReference type="Proteomes" id="UP000695562"/>
    </source>
</evidence>
<evidence type="ECO:0000256" key="1">
    <source>
        <dbReference type="SAM" id="MobiDB-lite"/>
    </source>
</evidence>
<organism evidence="2 3">
    <name type="scientific">Polysphondylium violaceum</name>
    <dbReference type="NCBI Taxonomy" id="133409"/>
    <lineage>
        <taxon>Eukaryota</taxon>
        <taxon>Amoebozoa</taxon>
        <taxon>Evosea</taxon>
        <taxon>Eumycetozoa</taxon>
        <taxon>Dictyostelia</taxon>
        <taxon>Dictyosteliales</taxon>
        <taxon>Dictyosteliaceae</taxon>
        <taxon>Polysphondylium</taxon>
    </lineage>
</organism>
<evidence type="ECO:0000313" key="2">
    <source>
        <dbReference type="EMBL" id="KAF2076590.1"/>
    </source>
</evidence>
<dbReference type="Proteomes" id="UP000695562">
    <property type="component" value="Unassembled WGS sequence"/>
</dbReference>
<dbReference type="AlphaFoldDB" id="A0A8J4V121"/>
<dbReference type="OrthoDB" id="21422at2759"/>
<dbReference type="EMBL" id="AJWJ01000055">
    <property type="protein sequence ID" value="KAF2076590.1"/>
    <property type="molecule type" value="Genomic_DNA"/>
</dbReference>
<name>A0A8J4V121_9MYCE</name>
<gene>
    <name evidence="2" type="ORF">CYY_002076</name>
</gene>
<accession>A0A8J4V121</accession>